<name>A0A8S5LZ62_9CAUD</name>
<protein>
    <submittedName>
        <fullName evidence="1">Uncharacterized protein</fullName>
    </submittedName>
</protein>
<dbReference type="EMBL" id="BK014780">
    <property type="protein sequence ID" value="DAD75349.1"/>
    <property type="molecule type" value="Genomic_DNA"/>
</dbReference>
<accession>A0A8S5LZ62</accession>
<sequence length="86" mass="9343">MKQTTARRDEVEAVKIFLWRLLVAAAAIVLFFAASCVPDKAPAVPVSDIAAEPDTEQDAAEAMPIARGIYPDLPYEPTNEDLEAAR</sequence>
<reference evidence="1" key="1">
    <citation type="journal article" date="2021" name="Proc. Natl. Acad. Sci. U.S.A.">
        <title>A Catalog of Tens of Thousands of Viruses from Human Metagenomes Reveals Hidden Associations with Chronic Diseases.</title>
        <authorList>
            <person name="Tisza M.J."/>
            <person name="Buck C.B."/>
        </authorList>
    </citation>
    <scope>NUCLEOTIDE SEQUENCE</scope>
    <source>
        <strain evidence="1">Ct1vM3</strain>
    </source>
</reference>
<proteinExistence type="predicted"/>
<organism evidence="1">
    <name type="scientific">Myoviridae sp. ct1vM3</name>
    <dbReference type="NCBI Taxonomy" id="2826603"/>
    <lineage>
        <taxon>Viruses</taxon>
        <taxon>Duplodnaviria</taxon>
        <taxon>Heunggongvirae</taxon>
        <taxon>Uroviricota</taxon>
        <taxon>Caudoviricetes</taxon>
    </lineage>
</organism>
<evidence type="ECO:0000313" key="1">
    <source>
        <dbReference type="EMBL" id="DAD75349.1"/>
    </source>
</evidence>